<dbReference type="InterPro" id="IPR001902">
    <property type="entry name" value="SLC26A/SulP_fam"/>
</dbReference>
<dbReference type="RefSeq" id="WP_317963891.1">
    <property type="nucleotide sequence ID" value="NZ_OX458333.1"/>
</dbReference>
<feature type="transmembrane region" description="Helical" evidence="5">
    <location>
        <begin position="183"/>
        <end position="200"/>
    </location>
</feature>
<evidence type="ECO:0000256" key="1">
    <source>
        <dbReference type="ARBA" id="ARBA00004141"/>
    </source>
</evidence>
<feature type="transmembrane region" description="Helical" evidence="5">
    <location>
        <begin position="356"/>
        <end position="388"/>
    </location>
</feature>
<feature type="transmembrane region" description="Helical" evidence="5">
    <location>
        <begin position="26"/>
        <end position="46"/>
    </location>
</feature>
<feature type="transmembrane region" description="Helical" evidence="5">
    <location>
        <begin position="52"/>
        <end position="68"/>
    </location>
</feature>
<reference evidence="7 8" key="1">
    <citation type="submission" date="2023-03" db="EMBL/GenBank/DDBJ databases">
        <authorList>
            <person name="Pearce D."/>
        </authorList>
    </citation>
    <scope>NUCLEOTIDE SEQUENCE [LARGE SCALE GENOMIC DNA]</scope>
    <source>
        <strain evidence="7">Msz</strain>
    </source>
</reference>
<sequence>MASRQTLRQAPRTGLPGLRDHWRSDLVSGFLVFLIALPLCLGIAMASGFPPMAGIISAVIGGVIVSRINGSYVTINGPAAGLIVVILSAVQSLGQGDAMAGYRYTLAAIVVASVLQILLGIFKAGKLNAYFPASVVHGMLAAIGIIIMAKQIHVVLGVKPEGGDILSAIAEIPRSLMNANPEIAAIGLLGLVILMIWSWVKHQILKMIPAPLVVVVAGMALGQYFDLDHKHVYLFLPQEEFLPRHEYTVGPKFLVSIPENVLANFYFPDFSKIGTVEFWGAVVSICLVGSLESLLSAAAVDKLDPYKRYSDLNRDLAAVGVGNLLSSAVGGLPMIAEIVRSSANVHNGAKTGWANWFHGLFLGLFVVFFPKLIHEIPLASLAALLVYTGFRLASPREFAKTMDIGKEQLALFCITIMGILATDLLVGVFIGILVKLMIHTLRGVNFKNLFKINYTLTHTSPGVYHIRVDGSAVFSNFIGLKSEVSTLPAGQAVIFDLSDAYLIDHTVMEFIDHFRHDYSERGGRCEIRGLENHRPYSHHPLAARRRKTAGVNHVTQRFGFKTAKHG</sequence>
<evidence type="ECO:0000259" key="6">
    <source>
        <dbReference type="PROSITE" id="PS50801"/>
    </source>
</evidence>
<name>A0ABN8X1E5_9GAMM</name>
<evidence type="ECO:0000256" key="3">
    <source>
        <dbReference type="ARBA" id="ARBA00022989"/>
    </source>
</evidence>
<keyword evidence="4 5" id="KW-0472">Membrane</keyword>
<evidence type="ECO:0000256" key="5">
    <source>
        <dbReference type="SAM" id="Phobius"/>
    </source>
</evidence>
<dbReference type="PROSITE" id="PS50801">
    <property type="entry name" value="STAS"/>
    <property type="match status" value="1"/>
</dbReference>
<organism evidence="7 8">
    <name type="scientific">Methylocaldum szegediense</name>
    <dbReference type="NCBI Taxonomy" id="73780"/>
    <lineage>
        <taxon>Bacteria</taxon>
        <taxon>Pseudomonadati</taxon>
        <taxon>Pseudomonadota</taxon>
        <taxon>Gammaproteobacteria</taxon>
        <taxon>Methylococcales</taxon>
        <taxon>Methylococcaceae</taxon>
        <taxon>Methylocaldum</taxon>
    </lineage>
</organism>
<feature type="transmembrane region" description="Helical" evidence="5">
    <location>
        <begin position="207"/>
        <end position="225"/>
    </location>
</feature>
<dbReference type="EMBL" id="OX458333">
    <property type="protein sequence ID" value="CAI8812223.1"/>
    <property type="molecule type" value="Genomic_DNA"/>
</dbReference>
<feature type="domain" description="STAS" evidence="6">
    <location>
        <begin position="453"/>
        <end position="531"/>
    </location>
</feature>
<gene>
    <name evidence="7" type="ORF">MSZNOR_1800</name>
</gene>
<feature type="transmembrane region" description="Helical" evidence="5">
    <location>
        <begin position="100"/>
        <end position="122"/>
    </location>
</feature>
<evidence type="ECO:0000256" key="2">
    <source>
        <dbReference type="ARBA" id="ARBA00022692"/>
    </source>
</evidence>
<feature type="transmembrane region" description="Helical" evidence="5">
    <location>
        <begin position="409"/>
        <end position="438"/>
    </location>
</feature>
<feature type="transmembrane region" description="Helical" evidence="5">
    <location>
        <begin position="75"/>
        <end position="94"/>
    </location>
</feature>
<keyword evidence="8" id="KW-1185">Reference proteome</keyword>
<protein>
    <submittedName>
        <fullName evidence="7">Sulfate transporter</fullName>
    </submittedName>
</protein>
<dbReference type="PANTHER" id="PTHR11814">
    <property type="entry name" value="SULFATE TRANSPORTER"/>
    <property type="match status" value="1"/>
</dbReference>
<evidence type="ECO:0000313" key="7">
    <source>
        <dbReference type="EMBL" id="CAI8812223.1"/>
    </source>
</evidence>
<dbReference type="Pfam" id="PF00916">
    <property type="entry name" value="Sulfate_transp"/>
    <property type="match status" value="1"/>
</dbReference>
<dbReference type="Proteomes" id="UP001162030">
    <property type="component" value="Chromosome"/>
</dbReference>
<evidence type="ECO:0000256" key="4">
    <source>
        <dbReference type="ARBA" id="ARBA00023136"/>
    </source>
</evidence>
<keyword evidence="3 5" id="KW-1133">Transmembrane helix</keyword>
<feature type="transmembrane region" description="Helical" evidence="5">
    <location>
        <begin position="129"/>
        <end position="149"/>
    </location>
</feature>
<comment type="subcellular location">
    <subcellularLocation>
        <location evidence="1">Membrane</location>
        <topology evidence="1">Multi-pass membrane protein</topology>
    </subcellularLocation>
</comment>
<dbReference type="Gene3D" id="3.30.750.24">
    <property type="entry name" value="STAS domain"/>
    <property type="match status" value="1"/>
</dbReference>
<dbReference type="SUPFAM" id="SSF52091">
    <property type="entry name" value="SpoIIaa-like"/>
    <property type="match status" value="1"/>
</dbReference>
<dbReference type="InterPro" id="IPR036513">
    <property type="entry name" value="STAS_dom_sf"/>
</dbReference>
<feature type="transmembrane region" description="Helical" evidence="5">
    <location>
        <begin position="316"/>
        <end position="336"/>
    </location>
</feature>
<dbReference type="InterPro" id="IPR011547">
    <property type="entry name" value="SLC26A/SulP_dom"/>
</dbReference>
<dbReference type="InterPro" id="IPR002645">
    <property type="entry name" value="STAS_dom"/>
</dbReference>
<evidence type="ECO:0000313" key="8">
    <source>
        <dbReference type="Proteomes" id="UP001162030"/>
    </source>
</evidence>
<keyword evidence="2 5" id="KW-0812">Transmembrane</keyword>
<proteinExistence type="predicted"/>
<feature type="transmembrane region" description="Helical" evidence="5">
    <location>
        <begin position="278"/>
        <end position="295"/>
    </location>
</feature>
<accession>A0ABN8X1E5</accession>